<evidence type="ECO:0000313" key="10">
    <source>
        <dbReference type="EMBL" id="TWT82071.1"/>
    </source>
</evidence>
<dbReference type="PANTHER" id="PTHR43390">
    <property type="entry name" value="SIGNAL PEPTIDASE I"/>
    <property type="match status" value="1"/>
</dbReference>
<dbReference type="OrthoDB" id="9802919at2"/>
<dbReference type="AlphaFoldDB" id="A0A5C5Z5H2"/>
<dbReference type="GO" id="GO:0016020">
    <property type="term" value="C:membrane"/>
    <property type="evidence" value="ECO:0007669"/>
    <property type="project" value="UniProtKB-SubCell"/>
</dbReference>
<evidence type="ECO:0000256" key="5">
    <source>
        <dbReference type="ARBA" id="ARBA00022801"/>
    </source>
</evidence>
<comment type="catalytic activity">
    <reaction evidence="1 7">
        <text>Cleavage of hydrophobic, N-terminal signal or leader sequences from secreted and periplasmic proteins.</text>
        <dbReference type="EC" id="3.4.21.89"/>
    </reaction>
</comment>
<dbReference type="EMBL" id="SJPJ01000001">
    <property type="protein sequence ID" value="TWT82071.1"/>
    <property type="molecule type" value="Genomic_DNA"/>
</dbReference>
<feature type="transmembrane region" description="Helical" evidence="7">
    <location>
        <begin position="43"/>
        <end position="64"/>
    </location>
</feature>
<accession>A0A5C5Z5H2</accession>
<evidence type="ECO:0000256" key="3">
    <source>
        <dbReference type="ARBA" id="ARBA00013208"/>
    </source>
</evidence>
<dbReference type="NCBIfam" id="TIGR02227">
    <property type="entry name" value="sigpep_I_bact"/>
    <property type="match status" value="1"/>
</dbReference>
<organism evidence="10 11">
    <name type="scientific">Novipirellula herctigrandis</name>
    <dbReference type="NCBI Taxonomy" id="2527986"/>
    <lineage>
        <taxon>Bacteria</taxon>
        <taxon>Pseudomonadati</taxon>
        <taxon>Planctomycetota</taxon>
        <taxon>Planctomycetia</taxon>
        <taxon>Pirellulales</taxon>
        <taxon>Pirellulaceae</taxon>
        <taxon>Novipirellula</taxon>
    </lineage>
</organism>
<evidence type="ECO:0000256" key="1">
    <source>
        <dbReference type="ARBA" id="ARBA00000677"/>
    </source>
</evidence>
<dbReference type="Gene3D" id="2.10.109.10">
    <property type="entry name" value="Umud Fragment, subunit A"/>
    <property type="match status" value="2"/>
</dbReference>
<reference evidence="10 11" key="1">
    <citation type="submission" date="2019-02" db="EMBL/GenBank/DDBJ databases">
        <title>Deep-cultivation of Planctomycetes and their phenomic and genomic characterization uncovers novel biology.</title>
        <authorList>
            <person name="Wiegand S."/>
            <person name="Jogler M."/>
            <person name="Boedeker C."/>
            <person name="Pinto D."/>
            <person name="Vollmers J."/>
            <person name="Rivas-Marin E."/>
            <person name="Kohn T."/>
            <person name="Peeters S.H."/>
            <person name="Heuer A."/>
            <person name="Rast P."/>
            <person name="Oberbeckmann S."/>
            <person name="Bunk B."/>
            <person name="Jeske O."/>
            <person name="Meyerdierks A."/>
            <person name="Storesund J.E."/>
            <person name="Kallscheuer N."/>
            <person name="Luecker S."/>
            <person name="Lage O.M."/>
            <person name="Pohl T."/>
            <person name="Merkel B.J."/>
            <person name="Hornburger P."/>
            <person name="Mueller R.-W."/>
            <person name="Bruemmer F."/>
            <person name="Labrenz M."/>
            <person name="Spormann A.M."/>
            <person name="Op Den Camp H."/>
            <person name="Overmann J."/>
            <person name="Amann R."/>
            <person name="Jetten M.S.M."/>
            <person name="Mascher T."/>
            <person name="Medema M.H."/>
            <person name="Devos D.P."/>
            <person name="Kaster A.-K."/>
            <person name="Ovreas L."/>
            <person name="Rohde M."/>
            <person name="Galperin M.Y."/>
            <person name="Jogler C."/>
        </authorList>
    </citation>
    <scope>NUCLEOTIDE SEQUENCE [LARGE SCALE GENOMIC DNA]</scope>
    <source>
        <strain evidence="10 11">CA13</strain>
    </source>
</reference>
<name>A0A5C5Z5H2_9BACT</name>
<keyword evidence="11" id="KW-1185">Reference proteome</keyword>
<comment type="subcellular location">
    <subcellularLocation>
        <location evidence="7">Membrane</location>
        <topology evidence="7">Single-pass type II membrane protein</topology>
    </subcellularLocation>
</comment>
<feature type="active site" evidence="6">
    <location>
        <position position="168"/>
    </location>
</feature>
<gene>
    <name evidence="10" type="primary">lepB</name>
    <name evidence="10" type="ORF">CA13_35260</name>
</gene>
<dbReference type="InterPro" id="IPR019757">
    <property type="entry name" value="Pept_S26A_signal_pept_1_Lys-AS"/>
</dbReference>
<evidence type="ECO:0000256" key="4">
    <source>
        <dbReference type="ARBA" id="ARBA00019232"/>
    </source>
</evidence>
<dbReference type="PROSITE" id="PS00760">
    <property type="entry name" value="SPASE_I_2"/>
    <property type="match status" value="1"/>
</dbReference>
<dbReference type="PANTHER" id="PTHR43390:SF1">
    <property type="entry name" value="CHLOROPLAST PROCESSING PEPTIDASE"/>
    <property type="match status" value="1"/>
</dbReference>
<feature type="active site" evidence="6">
    <location>
        <position position="68"/>
    </location>
</feature>
<dbReference type="RefSeq" id="WP_146398341.1">
    <property type="nucleotide sequence ID" value="NZ_SJPJ01000001.1"/>
</dbReference>
<evidence type="ECO:0000256" key="8">
    <source>
        <dbReference type="SAM" id="MobiDB-lite"/>
    </source>
</evidence>
<comment type="similarity">
    <text evidence="2 7">Belongs to the peptidase S26 family.</text>
</comment>
<protein>
    <recommendedName>
        <fullName evidence="4 7">Signal peptidase I</fullName>
        <ecNumber evidence="3 7">3.4.21.89</ecNumber>
    </recommendedName>
</protein>
<dbReference type="GO" id="GO:0004252">
    <property type="term" value="F:serine-type endopeptidase activity"/>
    <property type="evidence" value="ECO:0007669"/>
    <property type="project" value="InterPro"/>
</dbReference>
<comment type="caution">
    <text evidence="10">The sequence shown here is derived from an EMBL/GenBank/DDBJ whole genome shotgun (WGS) entry which is preliminary data.</text>
</comment>
<feature type="domain" description="Peptidase S26" evidence="9">
    <location>
        <begin position="130"/>
        <end position="183"/>
    </location>
</feature>
<dbReference type="InterPro" id="IPR000223">
    <property type="entry name" value="Pept_S26A_signal_pept_1"/>
</dbReference>
<keyword evidence="7" id="KW-1133">Transmembrane helix</keyword>
<feature type="region of interest" description="Disordered" evidence="8">
    <location>
        <begin position="1"/>
        <end position="31"/>
    </location>
</feature>
<evidence type="ECO:0000256" key="2">
    <source>
        <dbReference type="ARBA" id="ARBA00009370"/>
    </source>
</evidence>
<dbReference type="GO" id="GO:0009003">
    <property type="term" value="F:signal peptidase activity"/>
    <property type="evidence" value="ECO:0007669"/>
    <property type="project" value="UniProtKB-EC"/>
</dbReference>
<evidence type="ECO:0000313" key="11">
    <source>
        <dbReference type="Proteomes" id="UP000315010"/>
    </source>
</evidence>
<keyword evidence="7" id="KW-0645">Protease</keyword>
<dbReference type="Pfam" id="PF10502">
    <property type="entry name" value="Peptidase_S26"/>
    <property type="match status" value="1"/>
</dbReference>
<dbReference type="EC" id="3.4.21.89" evidence="3 7"/>
<sequence>MSRKNTTESSSATDAKDAKGHRSPAQVRAETFRTAAQRETVEAFVVAFILALLFRAFLAEAFVIPTGSMAPTLMGAHKDMFCDRCGAPFQVGASLERRGPVTENAVVAGICPNCRHINPMDLANIADHGTFNGDRILVSKFAYTISEPKRWDVIVFKFPGNPKQNYIKRLVGLPGETLTLHHGDAFTRPTGSNDPDKILHKPAEKILSMRHLVHDTDYQSEVLVKSKYPSRWQPWSENATSVPQDSWQVNQSTDSMTATLGSDAADRVNWLRYYHRWPNEQQWERADKGLSLADVDPYSSRLITDFYSYDSYIHVPADVLYDEKPSAIQRRSLSRPWSMLTSYSQGVLSNSFQSGVGPEQFKQRAMFGNQGLSRDGIHWVGDLIFEAEVETSTDSKELLLEIVEAGIRHQCQIDLTSGTAALTILDDKPLPFDSETERLNLHPTAQTIVKAGSRVSVRMSNCDDQILLWVNDELVAFDAPTTFDARKFRSDDEAYPRYIAAVHPMDASPLGIGVRGGDSTIHHLRVDRDKYYIATADSSEGMSDYDMRQVWQAAGGAVTDFDIQDMMGQPETWAESPVWKARREVTFELEEDQFFPMGDNSPESLDARCWAGTKVRFGMPEDADKWSDASYVPRDLLVGKALLVFWPHSWNSPVPFTPNFRRMKLIR</sequence>
<dbReference type="InterPro" id="IPR036286">
    <property type="entry name" value="LexA/Signal_pep-like_sf"/>
</dbReference>
<dbReference type="InterPro" id="IPR019533">
    <property type="entry name" value="Peptidase_S26"/>
</dbReference>
<keyword evidence="5 7" id="KW-0378">Hydrolase</keyword>
<dbReference type="SUPFAM" id="SSF51306">
    <property type="entry name" value="LexA/Signal peptidase"/>
    <property type="match status" value="2"/>
</dbReference>
<evidence type="ECO:0000259" key="9">
    <source>
        <dbReference type="Pfam" id="PF10502"/>
    </source>
</evidence>
<keyword evidence="7" id="KW-0472">Membrane</keyword>
<proteinExistence type="inferred from homology"/>
<dbReference type="GO" id="GO:0006465">
    <property type="term" value="P:signal peptide processing"/>
    <property type="evidence" value="ECO:0007669"/>
    <property type="project" value="InterPro"/>
</dbReference>
<dbReference type="Proteomes" id="UP000315010">
    <property type="component" value="Unassembled WGS sequence"/>
</dbReference>
<keyword evidence="7" id="KW-0812">Transmembrane</keyword>
<evidence type="ECO:0000256" key="6">
    <source>
        <dbReference type="PIRSR" id="PIRSR600223-1"/>
    </source>
</evidence>
<evidence type="ECO:0000256" key="7">
    <source>
        <dbReference type="RuleBase" id="RU362042"/>
    </source>
</evidence>
<dbReference type="CDD" id="cd06530">
    <property type="entry name" value="S26_SPase_I"/>
    <property type="match status" value="1"/>
</dbReference>